<feature type="domain" description="C-type lectin" evidence="9">
    <location>
        <begin position="382"/>
        <end position="502"/>
    </location>
</feature>
<feature type="transmembrane region" description="Helical" evidence="8">
    <location>
        <begin position="1185"/>
        <end position="1208"/>
    </location>
</feature>
<keyword evidence="6" id="KW-0768">Sushi</keyword>
<dbReference type="SMART" id="SM00032">
    <property type="entry name" value="CCP"/>
    <property type="match status" value="11"/>
</dbReference>
<dbReference type="OMA" id="DWCPEPP"/>
<dbReference type="EMBL" id="LNIX01000001">
    <property type="protein sequence ID" value="OXA63203.1"/>
    <property type="molecule type" value="Genomic_DNA"/>
</dbReference>
<dbReference type="PROSITE" id="PS00615">
    <property type="entry name" value="C_TYPE_LECTIN_1"/>
    <property type="match status" value="1"/>
</dbReference>
<dbReference type="Gene3D" id="2.10.70.10">
    <property type="entry name" value="Complement Module, domain 1"/>
    <property type="match status" value="10"/>
</dbReference>
<keyword evidence="12" id="KW-1185">Reference proteome</keyword>
<evidence type="ECO:0000256" key="5">
    <source>
        <dbReference type="ARBA" id="ARBA00023157"/>
    </source>
</evidence>
<dbReference type="CDD" id="cd00033">
    <property type="entry name" value="CCP"/>
    <property type="match status" value="9"/>
</dbReference>
<feature type="domain" description="Sushi" evidence="10">
    <location>
        <begin position="643"/>
        <end position="700"/>
    </location>
</feature>
<dbReference type="Pfam" id="PF22633">
    <property type="entry name" value="F5_F8_type_C_2"/>
    <property type="match status" value="1"/>
</dbReference>
<feature type="region of interest" description="Disordered" evidence="7">
    <location>
        <begin position="1219"/>
        <end position="1254"/>
    </location>
</feature>
<sequence length="1296" mass="141450">MRHDTACIFRPLYLSFSYSLFHVVVEAKPSNLLIKVTLENDGLRWLTSAVELNIHTSCLQSWLVTGRNRENVSSEPRVREIPLCSYLSHPKVMMGSTHKGTRSKKCSSRRTIRRGVGVFVTAKNVSFPCELLLNVGFDKVFVILCLTLSALPSVRLDQNGCESISPPCPLNARLIASLVNTPGYKIQCDEGFLEFGDPEVICTKGKWKSSGYCATNVAANRPTNQSSTVSTPAAASNPSSGKQMSHFANDGSISTCSQTLKELNPFWKIDLLQNHHVTGIRISVGNAAVSTSQSVDLEVRVGNNPLGVKNPLCVWQPASEFLPDEKKLFACARPIQGRHLSIQIIGSESVLKLCEVEVFATDGIPSQRCSPETTVAEDIVSFNGSCFEFATKSGQTFSGARSQCVARKGDLLTENHLKPNSPNQYLVTTTLDVLKPGLKRPLIWIGVERDPGFTSRTWRWIDSGLLVKKPNWGKEQPNNYNGEQNCAVLDGGRDWTWNDVGCGLDLFHWICVFPPKRCGSPDYQEGTELVVAKDDYLVGSTLMYRCSKPGYFLESGDSTRICQQNGLWNGTCPSCKFVDCGDEPLKNKIENGEIILPGNNSTYYGAKIMYKCITGFTFSEGQETRTCTREGKWSGAEPKCLNSICPDPPEIVNGTFKASGKTAGSSVTYSCNAAHILIGSSVLRCQLGGKYDNSPPMCKFITCGDLPNLSNGTFNLMNNSEGAPTPILGSVAVASCDLNFELSDESSNRIVCSERGHWEMMGNFGSRTPIWTTLIKCQLIVCDEPEVPNGSFVTGYDFSVGSEIQYHCEEGHVMVGGTEIRRCTLMGTWSGLAPQCRFIDCGRSQTIPFGQAVYPSGKTYLDSTVQYSCAPNYRLSGPGTRTCTANGGWSGSTPSCLEVRCSFPHLPPSSVATVAKNDRFNTQSLLTAESASQQNLNTTFRIGTILKLRCERGYVLEGDKMQTCNGGGVWSTSDKTMCKFVDCGDLPEIANGKKSCTSNTTVFGSAVIYECLNGYTLIGNSRRLCLENSTWSGSEPYCREITCEAVESTNATVDYTNFQVGGLAKYSCGKGKFLLGDATRQCSDRGKWSGQSPTCQYVKCSPPPAATNARQFLVNVSTVYSAMVEYHCIPGYSISPGQASVRILTCSEFGKWDPPSPPTCLNHEEFTAVSKQQNENASSDSSSSVVGVIVGLAIGFVIVTGVLFFLLWHIRQRRNEKNTNDIRRSEPTKGEPMVVFPTPTSSSLTSTSSSFMGQPQQHYYDNPTVEPMDPIYENLDDYGVTSSSSDIVTINGVSVS</sequence>
<comment type="caution">
    <text evidence="6">Lacks conserved residue(s) required for the propagation of feature annotation.</text>
</comment>
<feature type="compositionally biased region" description="Polar residues" evidence="7">
    <location>
        <begin position="222"/>
        <end position="243"/>
    </location>
</feature>
<dbReference type="Pfam" id="PF00084">
    <property type="entry name" value="Sushi"/>
    <property type="match status" value="10"/>
</dbReference>
<feature type="compositionally biased region" description="Low complexity" evidence="7">
    <location>
        <begin position="1237"/>
        <end position="1250"/>
    </location>
</feature>
<keyword evidence="8" id="KW-0812">Transmembrane</keyword>
<dbReference type="CDD" id="cd00037">
    <property type="entry name" value="CLECT"/>
    <property type="match status" value="1"/>
</dbReference>
<comment type="caution">
    <text evidence="11">The sequence shown here is derived from an EMBL/GenBank/DDBJ whole genome shotgun (WGS) entry which is preliminary data.</text>
</comment>
<keyword evidence="2" id="KW-0732">Signal</keyword>
<keyword evidence="8" id="KW-0472">Membrane</keyword>
<dbReference type="SUPFAM" id="SSF57535">
    <property type="entry name" value="Complement control module/SCR domain"/>
    <property type="match status" value="10"/>
</dbReference>
<keyword evidence="3" id="KW-0677">Repeat</keyword>
<dbReference type="InterPro" id="IPR001304">
    <property type="entry name" value="C-type_lectin-like"/>
</dbReference>
<dbReference type="Proteomes" id="UP000198287">
    <property type="component" value="Unassembled WGS sequence"/>
</dbReference>
<feature type="region of interest" description="Disordered" evidence="7">
    <location>
        <begin position="222"/>
        <end position="244"/>
    </location>
</feature>
<dbReference type="PROSITE" id="PS50923">
    <property type="entry name" value="SUSHI"/>
    <property type="match status" value="9"/>
</dbReference>
<keyword evidence="5 6" id="KW-1015">Disulfide bond</keyword>
<dbReference type="InterPro" id="IPR018378">
    <property type="entry name" value="C-type_lectin_CS"/>
</dbReference>
<dbReference type="SUPFAM" id="SSF49785">
    <property type="entry name" value="Galactose-binding domain-like"/>
    <property type="match status" value="1"/>
</dbReference>
<feature type="domain" description="Sushi" evidence="10">
    <location>
        <begin position="839"/>
        <end position="898"/>
    </location>
</feature>
<feature type="domain" description="Sushi" evidence="10">
    <location>
        <begin position="516"/>
        <end position="577"/>
    </location>
</feature>
<evidence type="ECO:0000313" key="11">
    <source>
        <dbReference type="EMBL" id="OXA63203.1"/>
    </source>
</evidence>
<feature type="disulfide bond" evidence="6">
    <location>
        <begin position="671"/>
        <end position="698"/>
    </location>
</feature>
<evidence type="ECO:0000259" key="9">
    <source>
        <dbReference type="PROSITE" id="PS50041"/>
    </source>
</evidence>
<organism evidence="11 12">
    <name type="scientific">Folsomia candida</name>
    <name type="common">Springtail</name>
    <dbReference type="NCBI Taxonomy" id="158441"/>
    <lineage>
        <taxon>Eukaryota</taxon>
        <taxon>Metazoa</taxon>
        <taxon>Ecdysozoa</taxon>
        <taxon>Arthropoda</taxon>
        <taxon>Hexapoda</taxon>
        <taxon>Collembola</taxon>
        <taxon>Entomobryomorpha</taxon>
        <taxon>Isotomoidea</taxon>
        <taxon>Isotomidae</taxon>
        <taxon>Proisotominae</taxon>
        <taxon>Folsomia</taxon>
    </lineage>
</organism>
<evidence type="ECO:0000256" key="1">
    <source>
        <dbReference type="ARBA" id="ARBA00022723"/>
    </source>
</evidence>
<keyword evidence="8" id="KW-1133">Transmembrane helix</keyword>
<evidence type="ECO:0000259" key="10">
    <source>
        <dbReference type="PROSITE" id="PS50923"/>
    </source>
</evidence>
<dbReference type="PANTHER" id="PTHR45656">
    <property type="entry name" value="PROTEIN CBR-CLEC-78"/>
    <property type="match status" value="1"/>
</dbReference>
<feature type="domain" description="Sushi" evidence="10">
    <location>
        <begin position="1098"/>
        <end position="1162"/>
    </location>
</feature>
<dbReference type="Gene3D" id="3.10.100.10">
    <property type="entry name" value="Mannose-Binding Protein A, subunit A"/>
    <property type="match status" value="1"/>
</dbReference>
<feature type="domain" description="Sushi" evidence="10">
    <location>
        <begin position="780"/>
        <end position="838"/>
    </location>
</feature>
<dbReference type="InterPro" id="IPR008979">
    <property type="entry name" value="Galactose-bd-like_sf"/>
</dbReference>
<dbReference type="InterPro" id="IPR016186">
    <property type="entry name" value="C-type_lectin-like/link_sf"/>
</dbReference>
<dbReference type="SMART" id="SM00034">
    <property type="entry name" value="CLECT"/>
    <property type="match status" value="1"/>
</dbReference>
<protein>
    <submittedName>
        <fullName evidence="11">Sushi, von Willebrand factor type A, EGF and pentraxin domain-containing protein 1</fullName>
    </submittedName>
</protein>
<dbReference type="InterPro" id="IPR051277">
    <property type="entry name" value="SEZ6_CSMD_C4BPB_Regulators"/>
</dbReference>
<dbReference type="STRING" id="158441.A0A226F066"/>
<feature type="disulfide bond" evidence="6">
    <location>
        <begin position="869"/>
        <end position="896"/>
    </location>
</feature>
<feature type="disulfide bond" evidence="6">
    <location>
        <begin position="1011"/>
        <end position="1038"/>
    </location>
</feature>
<feature type="domain" description="Sushi" evidence="10">
    <location>
        <begin position="578"/>
        <end position="642"/>
    </location>
</feature>
<reference evidence="11 12" key="1">
    <citation type="submission" date="2015-12" db="EMBL/GenBank/DDBJ databases">
        <title>The genome of Folsomia candida.</title>
        <authorList>
            <person name="Faddeeva A."/>
            <person name="Derks M.F."/>
            <person name="Anvar Y."/>
            <person name="Smit S."/>
            <person name="Van Straalen N."/>
            <person name="Roelofs D."/>
        </authorList>
    </citation>
    <scope>NUCLEOTIDE SEQUENCE [LARGE SCALE GENOMIC DNA]</scope>
    <source>
        <strain evidence="11 12">VU population</strain>
        <tissue evidence="11">Whole body</tissue>
    </source>
</reference>
<dbReference type="SUPFAM" id="SSF56436">
    <property type="entry name" value="C-type lectin-like"/>
    <property type="match status" value="1"/>
</dbReference>
<keyword evidence="1" id="KW-0479">Metal-binding</keyword>
<dbReference type="PANTHER" id="PTHR45656:SF4">
    <property type="entry name" value="PROTEIN CBR-CLEC-78"/>
    <property type="match status" value="1"/>
</dbReference>
<feature type="domain" description="Sushi" evidence="10">
    <location>
        <begin position="899"/>
        <end position="980"/>
    </location>
</feature>
<dbReference type="InterPro" id="IPR035976">
    <property type="entry name" value="Sushi/SCR/CCP_sf"/>
</dbReference>
<evidence type="ECO:0000256" key="4">
    <source>
        <dbReference type="ARBA" id="ARBA00022837"/>
    </source>
</evidence>
<dbReference type="InterPro" id="IPR000436">
    <property type="entry name" value="Sushi_SCR_CCP_dom"/>
</dbReference>
<evidence type="ECO:0000256" key="2">
    <source>
        <dbReference type="ARBA" id="ARBA00022729"/>
    </source>
</evidence>
<dbReference type="GO" id="GO:0046872">
    <property type="term" value="F:metal ion binding"/>
    <property type="evidence" value="ECO:0007669"/>
    <property type="project" value="UniProtKB-KW"/>
</dbReference>
<evidence type="ECO:0000256" key="7">
    <source>
        <dbReference type="SAM" id="MobiDB-lite"/>
    </source>
</evidence>
<evidence type="ECO:0000256" key="3">
    <source>
        <dbReference type="ARBA" id="ARBA00022737"/>
    </source>
</evidence>
<name>A0A226F066_FOLCA</name>
<evidence type="ECO:0000313" key="12">
    <source>
        <dbReference type="Proteomes" id="UP000198287"/>
    </source>
</evidence>
<keyword evidence="4" id="KW-0106">Calcium</keyword>
<dbReference type="PROSITE" id="PS50041">
    <property type="entry name" value="C_TYPE_LECTIN_2"/>
    <property type="match status" value="1"/>
</dbReference>
<dbReference type="SMART" id="SM00607">
    <property type="entry name" value="FTP"/>
    <property type="match status" value="1"/>
</dbReference>
<dbReference type="InterPro" id="IPR016187">
    <property type="entry name" value="CTDL_fold"/>
</dbReference>
<feature type="compositionally biased region" description="Basic and acidic residues" evidence="7">
    <location>
        <begin position="1219"/>
        <end position="1229"/>
    </location>
</feature>
<dbReference type="Gene3D" id="2.60.120.260">
    <property type="entry name" value="Galactose-binding domain-like"/>
    <property type="match status" value="1"/>
</dbReference>
<evidence type="ECO:0000256" key="6">
    <source>
        <dbReference type="PROSITE-ProRule" id="PRU00302"/>
    </source>
</evidence>
<accession>A0A226F066</accession>
<feature type="domain" description="Sushi" evidence="10">
    <location>
        <begin position="981"/>
        <end position="1040"/>
    </location>
</feature>
<evidence type="ECO:0000256" key="8">
    <source>
        <dbReference type="SAM" id="Phobius"/>
    </source>
</evidence>
<dbReference type="OrthoDB" id="406096at2759"/>
<proteinExistence type="predicted"/>
<feature type="domain" description="Sushi" evidence="10">
    <location>
        <begin position="1041"/>
        <end position="1097"/>
    </location>
</feature>
<dbReference type="InterPro" id="IPR006585">
    <property type="entry name" value="FTP1"/>
</dbReference>
<gene>
    <name evidence="11" type="ORF">Fcan01_02311</name>
</gene>
<feature type="disulfide bond" evidence="6">
    <location>
        <begin position="1068"/>
        <end position="1095"/>
    </location>
</feature>